<dbReference type="GO" id="GO:0003834">
    <property type="term" value="F:beta-carotene 15,15'-dioxygenase activity"/>
    <property type="evidence" value="ECO:0007669"/>
    <property type="project" value="TreeGrafter"/>
</dbReference>
<dbReference type="eggNOG" id="KOG1285">
    <property type="taxonomic scope" value="Eukaryota"/>
</dbReference>
<name>A0A067RCL6_ZOONE</name>
<proteinExistence type="inferred from homology"/>
<dbReference type="GO" id="GO:0042574">
    <property type="term" value="P:retinal metabolic process"/>
    <property type="evidence" value="ECO:0007669"/>
    <property type="project" value="TreeGrafter"/>
</dbReference>
<dbReference type="GO" id="GO:0046872">
    <property type="term" value="F:metal ion binding"/>
    <property type="evidence" value="ECO:0007669"/>
    <property type="project" value="UniProtKB-KW"/>
</dbReference>
<dbReference type="GO" id="GO:0004497">
    <property type="term" value="F:monooxygenase activity"/>
    <property type="evidence" value="ECO:0007669"/>
    <property type="project" value="UniProtKB-KW"/>
</dbReference>
<evidence type="ECO:0000256" key="3">
    <source>
        <dbReference type="ARBA" id="ARBA00022723"/>
    </source>
</evidence>
<reference evidence="6 7" key="1">
    <citation type="journal article" date="2014" name="Nat. Commun.">
        <title>Molecular traces of alternative social organization in a termite genome.</title>
        <authorList>
            <person name="Terrapon N."/>
            <person name="Li C."/>
            <person name="Robertson H.M."/>
            <person name="Ji L."/>
            <person name="Meng X."/>
            <person name="Booth W."/>
            <person name="Chen Z."/>
            <person name="Childers C.P."/>
            <person name="Glastad K.M."/>
            <person name="Gokhale K."/>
            <person name="Gowin J."/>
            <person name="Gronenberg W."/>
            <person name="Hermansen R.A."/>
            <person name="Hu H."/>
            <person name="Hunt B.G."/>
            <person name="Huylmans A.K."/>
            <person name="Khalil S.M."/>
            <person name="Mitchell R.D."/>
            <person name="Munoz-Torres M.C."/>
            <person name="Mustard J.A."/>
            <person name="Pan H."/>
            <person name="Reese J.T."/>
            <person name="Scharf M.E."/>
            <person name="Sun F."/>
            <person name="Vogel H."/>
            <person name="Xiao J."/>
            <person name="Yang W."/>
            <person name="Yang Z."/>
            <person name="Yang Z."/>
            <person name="Zhou J."/>
            <person name="Zhu J."/>
            <person name="Brent C.S."/>
            <person name="Elsik C.G."/>
            <person name="Goodisman M.A."/>
            <person name="Liberles D.A."/>
            <person name="Roe R.M."/>
            <person name="Vargo E.L."/>
            <person name="Vilcinskas A."/>
            <person name="Wang J."/>
            <person name="Bornberg-Bauer E."/>
            <person name="Korb J."/>
            <person name="Zhang G."/>
            <person name="Liebig J."/>
        </authorList>
    </citation>
    <scope>NUCLEOTIDE SEQUENCE [LARGE SCALE GENOMIC DNA]</scope>
    <source>
        <tissue evidence="6">Whole organism</tissue>
    </source>
</reference>
<comment type="cofactor">
    <cofactor evidence="1">
        <name>Fe(2+)</name>
        <dbReference type="ChEBI" id="CHEBI:29033"/>
    </cofactor>
</comment>
<organism evidence="6 7">
    <name type="scientific">Zootermopsis nevadensis</name>
    <name type="common">Dampwood termite</name>
    <dbReference type="NCBI Taxonomy" id="136037"/>
    <lineage>
        <taxon>Eukaryota</taxon>
        <taxon>Metazoa</taxon>
        <taxon>Ecdysozoa</taxon>
        <taxon>Arthropoda</taxon>
        <taxon>Hexapoda</taxon>
        <taxon>Insecta</taxon>
        <taxon>Pterygota</taxon>
        <taxon>Neoptera</taxon>
        <taxon>Polyneoptera</taxon>
        <taxon>Dictyoptera</taxon>
        <taxon>Blattodea</taxon>
        <taxon>Blattoidea</taxon>
        <taxon>Termitoidae</taxon>
        <taxon>Termopsidae</taxon>
        <taxon>Zootermopsis</taxon>
    </lineage>
</organism>
<dbReference type="EMBL" id="KK852548">
    <property type="protein sequence ID" value="KDR21601.1"/>
    <property type="molecule type" value="Genomic_DNA"/>
</dbReference>
<sequence>METVADVENNNCTSVSNSRSTPVHGWWAPVSGWVTSLCGRETTQSEGGRNSARRRQILAGNHKDKTYLEGSSSGRRTGIECVLRDDGKAAESRVKGVGSISPGLDLGLLKKLEAGKDLYPSCDTSVWLRSCSQEVVEPLEGRVTGCIPKWLKGSLIRNGPGNLKVGDMTFGHLFDGSALLHRLGMVLSWVFIRWSRTYE</sequence>
<keyword evidence="4" id="KW-0560">Oxidoreductase</keyword>
<dbReference type="InParanoid" id="A0A067RCL6"/>
<dbReference type="InterPro" id="IPR004294">
    <property type="entry name" value="Carotenoid_Oase"/>
</dbReference>
<dbReference type="PANTHER" id="PTHR10543">
    <property type="entry name" value="BETA-CAROTENE DIOXYGENASE"/>
    <property type="match status" value="1"/>
</dbReference>
<evidence type="ECO:0000313" key="7">
    <source>
        <dbReference type="Proteomes" id="UP000027135"/>
    </source>
</evidence>
<keyword evidence="5" id="KW-0408">Iron</keyword>
<keyword evidence="3" id="KW-0479">Metal-binding</keyword>
<dbReference type="GO" id="GO:0016121">
    <property type="term" value="P:carotene catabolic process"/>
    <property type="evidence" value="ECO:0007669"/>
    <property type="project" value="TreeGrafter"/>
</dbReference>
<accession>A0A067RCL6</accession>
<gene>
    <name evidence="6" type="ORF">L798_03556</name>
</gene>
<evidence type="ECO:0000256" key="2">
    <source>
        <dbReference type="ARBA" id="ARBA00006787"/>
    </source>
</evidence>
<evidence type="ECO:0000256" key="5">
    <source>
        <dbReference type="ARBA" id="ARBA00023004"/>
    </source>
</evidence>
<protein>
    <submittedName>
        <fullName evidence="6">Beta,beta-carotene 15,15'-monooxygenase</fullName>
    </submittedName>
</protein>
<dbReference type="STRING" id="136037.A0A067RCL6"/>
<comment type="similarity">
    <text evidence="2">Belongs to the carotenoid oxygenase family.</text>
</comment>
<evidence type="ECO:0000256" key="4">
    <source>
        <dbReference type="ARBA" id="ARBA00023002"/>
    </source>
</evidence>
<dbReference type="GO" id="GO:0010436">
    <property type="term" value="F:carotenoid dioxygenase activity"/>
    <property type="evidence" value="ECO:0007669"/>
    <property type="project" value="TreeGrafter"/>
</dbReference>
<dbReference type="Pfam" id="PF03055">
    <property type="entry name" value="RPE65"/>
    <property type="match status" value="1"/>
</dbReference>
<dbReference type="AlphaFoldDB" id="A0A067RCL6"/>
<evidence type="ECO:0000313" key="6">
    <source>
        <dbReference type="EMBL" id="KDR21601.1"/>
    </source>
</evidence>
<keyword evidence="6" id="KW-0503">Monooxygenase</keyword>
<evidence type="ECO:0000256" key="1">
    <source>
        <dbReference type="ARBA" id="ARBA00001954"/>
    </source>
</evidence>
<dbReference type="PANTHER" id="PTHR10543:SF24">
    <property type="entry name" value="CAROTENOID ISOMEROOXYGENASE"/>
    <property type="match status" value="1"/>
</dbReference>
<keyword evidence="7" id="KW-1185">Reference proteome</keyword>
<dbReference type="Proteomes" id="UP000027135">
    <property type="component" value="Unassembled WGS sequence"/>
</dbReference>